<reference evidence="4 5" key="1">
    <citation type="journal article" date="2017" name="Int. J. Syst. Evol. Microbiol.">
        <title>Ramlibacter monticola sp. nov., isolated from forest soil.</title>
        <authorList>
            <person name="Chaudhary D.K."/>
            <person name="Kim J."/>
        </authorList>
    </citation>
    <scope>NUCLEOTIDE SEQUENCE [LARGE SCALE GENOMIC DNA]</scope>
    <source>
        <strain evidence="4 5">KACC 19175</strain>
    </source>
</reference>
<dbReference type="EMBL" id="JAEQNE010000002">
    <property type="protein sequence ID" value="MBL0391592.1"/>
    <property type="molecule type" value="Genomic_DNA"/>
</dbReference>
<dbReference type="InterPro" id="IPR023214">
    <property type="entry name" value="HAD_sf"/>
</dbReference>
<dbReference type="InterPro" id="IPR036412">
    <property type="entry name" value="HAD-like_sf"/>
</dbReference>
<evidence type="ECO:0000256" key="2">
    <source>
        <dbReference type="ARBA" id="ARBA00022801"/>
    </source>
</evidence>
<protein>
    <submittedName>
        <fullName evidence="4">HAD family hydrolase</fullName>
    </submittedName>
</protein>
<evidence type="ECO:0000313" key="5">
    <source>
        <dbReference type="Proteomes" id="UP000599109"/>
    </source>
</evidence>
<evidence type="ECO:0000256" key="3">
    <source>
        <dbReference type="ARBA" id="ARBA00022842"/>
    </source>
</evidence>
<accession>A0A937CU27</accession>
<dbReference type="Gene3D" id="1.20.1440.100">
    <property type="entry name" value="SG protein - dephosphorylation function"/>
    <property type="match status" value="1"/>
</dbReference>
<dbReference type="RefSeq" id="WP_201674211.1">
    <property type="nucleotide sequence ID" value="NZ_JAEQNE010000002.1"/>
</dbReference>
<dbReference type="AlphaFoldDB" id="A0A937CU27"/>
<dbReference type="Pfam" id="PF12710">
    <property type="entry name" value="HAD"/>
    <property type="match status" value="1"/>
</dbReference>
<dbReference type="CDD" id="cd02612">
    <property type="entry name" value="HAD_PGPPase"/>
    <property type="match status" value="1"/>
</dbReference>
<dbReference type="InterPro" id="IPR050582">
    <property type="entry name" value="HAD-like_SerB"/>
</dbReference>
<organism evidence="4 5">
    <name type="scientific">Ramlibacter monticola</name>
    <dbReference type="NCBI Taxonomy" id="1926872"/>
    <lineage>
        <taxon>Bacteria</taxon>
        <taxon>Pseudomonadati</taxon>
        <taxon>Pseudomonadota</taxon>
        <taxon>Betaproteobacteria</taxon>
        <taxon>Burkholderiales</taxon>
        <taxon>Comamonadaceae</taxon>
        <taxon>Ramlibacter</taxon>
    </lineage>
</organism>
<keyword evidence="1" id="KW-0479">Metal-binding</keyword>
<proteinExistence type="predicted"/>
<dbReference type="PANTHER" id="PTHR43344:SF13">
    <property type="entry name" value="PHOSPHATASE RV3661-RELATED"/>
    <property type="match status" value="1"/>
</dbReference>
<dbReference type="GO" id="GO:0016787">
    <property type="term" value="F:hydrolase activity"/>
    <property type="evidence" value="ECO:0007669"/>
    <property type="project" value="UniProtKB-KW"/>
</dbReference>
<dbReference type="SUPFAM" id="SSF56784">
    <property type="entry name" value="HAD-like"/>
    <property type="match status" value="1"/>
</dbReference>
<name>A0A937CU27_9BURK</name>
<dbReference type="InterPro" id="IPR006385">
    <property type="entry name" value="HAD_hydro_SerB1"/>
</dbReference>
<dbReference type="Proteomes" id="UP000599109">
    <property type="component" value="Unassembled WGS sequence"/>
</dbReference>
<dbReference type="NCBIfam" id="TIGR01488">
    <property type="entry name" value="HAD-SF-IB"/>
    <property type="match status" value="1"/>
</dbReference>
<keyword evidence="5" id="KW-1185">Reference proteome</keyword>
<keyword evidence="3" id="KW-0460">Magnesium</keyword>
<dbReference type="Gene3D" id="3.40.50.1000">
    <property type="entry name" value="HAD superfamily/HAD-like"/>
    <property type="match status" value="1"/>
</dbReference>
<dbReference type="NCBIfam" id="TIGR01490">
    <property type="entry name" value="HAD-SF-IB-hyp1"/>
    <property type="match status" value="1"/>
</dbReference>
<keyword evidence="2 4" id="KW-0378">Hydrolase</keyword>
<evidence type="ECO:0000256" key="1">
    <source>
        <dbReference type="ARBA" id="ARBA00022723"/>
    </source>
</evidence>
<gene>
    <name evidence="4" type="ORF">JJ685_10640</name>
</gene>
<evidence type="ECO:0000313" key="4">
    <source>
        <dbReference type="EMBL" id="MBL0391592.1"/>
    </source>
</evidence>
<sequence length="221" mass="24785">MDIALFDLDHTLIPFDSGSAFTRHLAARGELPPEFEAQYLEYCQRYAAGTVDMVEMHRFTVGALAVHEPATLARWLEEFREVVAPQVPRRARELVRQHQAAGHACALVTATTRFVAESFGAVLGLEEVLATQPELGPDGRYTGGVVGHACFREHKLAHVQAWLAQRGKTWSEVRRSWFYSDSWNDLPLLQAVSDPVAVDPDARLRDFAASRHWPVLSLRDP</sequence>
<dbReference type="PANTHER" id="PTHR43344">
    <property type="entry name" value="PHOSPHOSERINE PHOSPHATASE"/>
    <property type="match status" value="1"/>
</dbReference>
<comment type="caution">
    <text evidence="4">The sequence shown here is derived from an EMBL/GenBank/DDBJ whole genome shotgun (WGS) entry which is preliminary data.</text>
</comment>
<dbReference type="GO" id="GO:0046872">
    <property type="term" value="F:metal ion binding"/>
    <property type="evidence" value="ECO:0007669"/>
    <property type="project" value="UniProtKB-KW"/>
</dbReference>